<name>A0A833TMC9_PHYIN</name>
<evidence type="ECO:0000313" key="3">
    <source>
        <dbReference type="EMBL" id="KAF4045850.1"/>
    </source>
</evidence>
<evidence type="ECO:0000313" key="4">
    <source>
        <dbReference type="Proteomes" id="UP000602510"/>
    </source>
</evidence>
<dbReference type="InterPro" id="IPR006785">
    <property type="entry name" value="Pex14_N"/>
</dbReference>
<accession>A0A833TMC9</accession>
<dbReference type="InterPro" id="IPR036388">
    <property type="entry name" value="WH-like_DNA-bd_sf"/>
</dbReference>
<sequence>MAALRELSLLQKCEEFLLHPKVRALSLAQRVDFLEKKGLSPQEITQCLKSVERRNGLSQVAQRTIKGLADLKSPGPNATASTSPFRLLQLVVKKYGVVTLLLALLGYGYTQFRRRKTQQLLLQHESEKTQRRKRMHTRVEALMAVVKDQQAQYSQASELLGARVTKYLAAQQAATEQPKANTSSMQLSRGLELQALQSELMELKSTVLDTYLQPRIVRKVVEVTKEIPIVLRPSGTTATERLAQGTEGVQDADKVGKVAASGWKSTRKPLEKVTCTSPKDLSTEKQNGVRDQTSMSPEEIAELFERGHVEEKLSTASTYRVLFATQ</sequence>
<dbReference type="Proteomes" id="UP000602510">
    <property type="component" value="Unassembled WGS sequence"/>
</dbReference>
<evidence type="ECO:0000256" key="1">
    <source>
        <dbReference type="SAM" id="MobiDB-lite"/>
    </source>
</evidence>
<feature type="region of interest" description="Disordered" evidence="1">
    <location>
        <begin position="276"/>
        <end position="295"/>
    </location>
</feature>
<protein>
    <submittedName>
        <fullName evidence="3">Peroxisomal membrane anchor protein (Pex14p) conserved region</fullName>
    </submittedName>
</protein>
<dbReference type="Pfam" id="PF04695">
    <property type="entry name" value="Pex14_N"/>
    <property type="match status" value="1"/>
</dbReference>
<organism evidence="3 4">
    <name type="scientific">Phytophthora infestans</name>
    <name type="common">Potato late blight agent</name>
    <name type="synonym">Botrytis infestans</name>
    <dbReference type="NCBI Taxonomy" id="4787"/>
    <lineage>
        <taxon>Eukaryota</taxon>
        <taxon>Sar</taxon>
        <taxon>Stramenopiles</taxon>
        <taxon>Oomycota</taxon>
        <taxon>Peronosporomycetes</taxon>
        <taxon>Peronosporales</taxon>
        <taxon>Peronosporaceae</taxon>
        <taxon>Phytophthora</taxon>
    </lineage>
</organism>
<dbReference type="Gene3D" id="1.10.10.10">
    <property type="entry name" value="Winged helix-like DNA-binding domain superfamily/Winged helix DNA-binding domain"/>
    <property type="match status" value="1"/>
</dbReference>
<comment type="caution">
    <text evidence="3">The sequence shown here is derived from an EMBL/GenBank/DDBJ whole genome shotgun (WGS) entry which is preliminary data.</text>
</comment>
<keyword evidence="4" id="KW-1185">Reference proteome</keyword>
<reference evidence="3" key="1">
    <citation type="submission" date="2020-04" db="EMBL/GenBank/DDBJ databases">
        <title>Hybrid Assembly of Korean Phytophthora infestans isolates.</title>
        <authorList>
            <person name="Prokchorchik M."/>
            <person name="Lee Y."/>
            <person name="Seo J."/>
            <person name="Cho J.-H."/>
            <person name="Park Y.-E."/>
            <person name="Jang D.-C."/>
            <person name="Im J.-S."/>
            <person name="Choi J.-G."/>
            <person name="Park H.-J."/>
            <person name="Lee G.-B."/>
            <person name="Lee Y.-G."/>
            <person name="Hong S.-Y."/>
            <person name="Cho K."/>
            <person name="Sohn K.H."/>
        </authorList>
    </citation>
    <scope>NUCLEOTIDE SEQUENCE</scope>
    <source>
        <strain evidence="3">KR_1_A1</strain>
    </source>
</reference>
<feature type="domain" description="Peroxisome membrane anchor protein Pex14p N-terminal" evidence="2">
    <location>
        <begin position="8"/>
        <end position="49"/>
    </location>
</feature>
<gene>
    <name evidence="3" type="ORF">GN244_ATG01679</name>
</gene>
<dbReference type="AlphaFoldDB" id="A0A833TMC9"/>
<evidence type="ECO:0000259" key="2">
    <source>
        <dbReference type="Pfam" id="PF04695"/>
    </source>
</evidence>
<dbReference type="EMBL" id="WSZM01000038">
    <property type="protein sequence ID" value="KAF4045850.1"/>
    <property type="molecule type" value="Genomic_DNA"/>
</dbReference>
<proteinExistence type="predicted"/>